<sequence>MRHMMFVGLSLTALAVADPAAGQVIENGRWVTPEPAPTPTPSPTPAPAAETPASAPAPAPKVAATKAGPGEYRPPVRGWVLPEYWTAPRFRIADYAAWNLPEPTAGQQWVRYFDDAVLIDRYGRVDRTAGRVDWEHPVAVAEHRKQGAAVAATQETPPAPIARTPLPPSSAPAQDLPGSVAEAPSPPSALPPPPVAARAEVAENASSGRVDTVAGMEPGGGAGAAAGAAIDRAESADRGPPPQPGAGYPPPPQYADSGAQPRPMPPRPMTPRRWEPPVAPETAPDYGEPPVAPEHGEPPVAPERGYAGRGGYPFPPPPAPQVTCSGGCSSVVTTYSGGGYIANGYYYPPAVTTTITVNPAAAARPAAPAAEEWRSQDGTIVRRRVRRRQ</sequence>
<feature type="signal peptide" evidence="2">
    <location>
        <begin position="1"/>
        <end position="17"/>
    </location>
</feature>
<dbReference type="Gene3D" id="3.10.450.160">
    <property type="entry name" value="inner membrane protein cigr"/>
    <property type="match status" value="1"/>
</dbReference>
<evidence type="ECO:0000313" key="3">
    <source>
        <dbReference type="EMBL" id="MBR0552234.1"/>
    </source>
</evidence>
<feature type="chain" id="PRO_5035848728" evidence="2">
    <location>
        <begin position="18"/>
        <end position="389"/>
    </location>
</feature>
<feature type="compositionally biased region" description="Pro residues" evidence="1">
    <location>
        <begin position="184"/>
        <end position="195"/>
    </location>
</feature>
<reference evidence="3" key="1">
    <citation type="submission" date="2021-04" db="EMBL/GenBank/DDBJ databases">
        <title>Ouciella asimina sp. nov., isolated from the surface seawater in the hydrothermal field of Okinawa Trough.</title>
        <authorList>
            <person name="Shuang W."/>
        </authorList>
    </citation>
    <scope>NUCLEOTIDE SEQUENCE</scope>
    <source>
        <strain evidence="3">LXI357</strain>
    </source>
</reference>
<evidence type="ECO:0000256" key="2">
    <source>
        <dbReference type="SAM" id="SignalP"/>
    </source>
</evidence>
<dbReference type="Pfam" id="PF11776">
    <property type="entry name" value="RcnB"/>
    <property type="match status" value="1"/>
</dbReference>
<comment type="caution">
    <text evidence="3">The sequence shown here is derived from an EMBL/GenBank/DDBJ whole genome shotgun (WGS) entry which is preliminary data.</text>
</comment>
<feature type="region of interest" description="Disordered" evidence="1">
    <location>
        <begin position="30"/>
        <end position="69"/>
    </location>
</feature>
<feature type="region of interest" description="Disordered" evidence="1">
    <location>
        <begin position="145"/>
        <end position="315"/>
    </location>
</feature>
<keyword evidence="2" id="KW-0732">Signal</keyword>
<name>A0A8T4IEF7_9SPHN</name>
<accession>A0A8T4IEF7</accession>
<gene>
    <name evidence="3" type="ORF">J7S20_06940</name>
</gene>
<feature type="compositionally biased region" description="Pro residues" evidence="1">
    <location>
        <begin position="239"/>
        <end position="253"/>
    </location>
</feature>
<dbReference type="InterPro" id="IPR024572">
    <property type="entry name" value="RcnB"/>
</dbReference>
<feature type="compositionally biased region" description="Low complexity" evidence="1">
    <location>
        <begin position="196"/>
        <end position="207"/>
    </location>
</feature>
<dbReference type="AlphaFoldDB" id="A0A8T4IEF7"/>
<evidence type="ECO:0000313" key="4">
    <source>
        <dbReference type="Proteomes" id="UP000676996"/>
    </source>
</evidence>
<dbReference type="EMBL" id="JAGRQC010000002">
    <property type="protein sequence ID" value="MBR0552234.1"/>
    <property type="molecule type" value="Genomic_DNA"/>
</dbReference>
<feature type="compositionally biased region" description="Pro residues" evidence="1">
    <location>
        <begin position="157"/>
        <end position="170"/>
    </location>
</feature>
<evidence type="ECO:0000256" key="1">
    <source>
        <dbReference type="SAM" id="MobiDB-lite"/>
    </source>
</evidence>
<protein>
    <submittedName>
        <fullName evidence="3">RcnB family protein</fullName>
    </submittedName>
</protein>
<feature type="compositionally biased region" description="Pro residues" evidence="1">
    <location>
        <begin position="34"/>
        <end position="46"/>
    </location>
</feature>
<feature type="compositionally biased region" description="Low complexity" evidence="1">
    <location>
        <begin position="47"/>
        <end position="69"/>
    </location>
</feature>
<keyword evidence="4" id="KW-1185">Reference proteome</keyword>
<dbReference type="RefSeq" id="WP_284053528.1">
    <property type="nucleotide sequence ID" value="NZ_JAGRQC010000002.1"/>
</dbReference>
<organism evidence="3 4">
    <name type="scientific">Stakelama marina</name>
    <dbReference type="NCBI Taxonomy" id="2826939"/>
    <lineage>
        <taxon>Bacteria</taxon>
        <taxon>Pseudomonadati</taxon>
        <taxon>Pseudomonadota</taxon>
        <taxon>Alphaproteobacteria</taxon>
        <taxon>Sphingomonadales</taxon>
        <taxon>Sphingomonadaceae</taxon>
        <taxon>Stakelama</taxon>
    </lineage>
</organism>
<proteinExistence type="predicted"/>
<dbReference type="Proteomes" id="UP000676996">
    <property type="component" value="Unassembled WGS sequence"/>
</dbReference>